<gene>
    <name evidence="1" type="ORF">Tco_0894234</name>
</gene>
<reference evidence="1" key="2">
    <citation type="submission" date="2022-01" db="EMBL/GenBank/DDBJ databases">
        <authorList>
            <person name="Yamashiro T."/>
            <person name="Shiraishi A."/>
            <person name="Satake H."/>
            <person name="Nakayama K."/>
        </authorList>
    </citation>
    <scope>NUCLEOTIDE SEQUENCE</scope>
</reference>
<sequence>MVSRPRGFNLPEKSSVRVEKLGHCGEKLWECLKLLCPETQGFHSLIGISPHGNLQICKTMGYFDLKSIEHEFREEMPSLISFLLVCLDGNFESGQHPLAKERGLLDGLRNVQVANALNIEAPGKDSRAYEWKSLPEWTRFHIFDHLKPTQALLESCYECVLLASADSVYCDLCDSGFALHGESYVRIMECLRSFQLACVEDSQISEHCSSVNIRLGL</sequence>
<proteinExistence type="predicted"/>
<evidence type="ECO:0000313" key="1">
    <source>
        <dbReference type="EMBL" id="GJT24297.1"/>
    </source>
</evidence>
<evidence type="ECO:0000313" key="2">
    <source>
        <dbReference type="Proteomes" id="UP001151760"/>
    </source>
</evidence>
<dbReference type="Proteomes" id="UP001151760">
    <property type="component" value="Unassembled WGS sequence"/>
</dbReference>
<comment type="caution">
    <text evidence="1">The sequence shown here is derived from an EMBL/GenBank/DDBJ whole genome shotgun (WGS) entry which is preliminary data.</text>
</comment>
<keyword evidence="2" id="KW-1185">Reference proteome</keyword>
<name>A0ABQ5CDP9_9ASTR</name>
<organism evidence="1 2">
    <name type="scientific">Tanacetum coccineum</name>
    <dbReference type="NCBI Taxonomy" id="301880"/>
    <lineage>
        <taxon>Eukaryota</taxon>
        <taxon>Viridiplantae</taxon>
        <taxon>Streptophyta</taxon>
        <taxon>Embryophyta</taxon>
        <taxon>Tracheophyta</taxon>
        <taxon>Spermatophyta</taxon>
        <taxon>Magnoliopsida</taxon>
        <taxon>eudicotyledons</taxon>
        <taxon>Gunneridae</taxon>
        <taxon>Pentapetalae</taxon>
        <taxon>asterids</taxon>
        <taxon>campanulids</taxon>
        <taxon>Asterales</taxon>
        <taxon>Asteraceae</taxon>
        <taxon>Asteroideae</taxon>
        <taxon>Anthemideae</taxon>
        <taxon>Anthemidinae</taxon>
        <taxon>Tanacetum</taxon>
    </lineage>
</organism>
<accession>A0ABQ5CDP9</accession>
<dbReference type="EMBL" id="BQNB010014124">
    <property type="protein sequence ID" value="GJT24297.1"/>
    <property type="molecule type" value="Genomic_DNA"/>
</dbReference>
<reference evidence="1" key="1">
    <citation type="journal article" date="2022" name="Int. J. Mol. Sci.">
        <title>Draft Genome of Tanacetum Coccineum: Genomic Comparison of Closely Related Tanacetum-Family Plants.</title>
        <authorList>
            <person name="Yamashiro T."/>
            <person name="Shiraishi A."/>
            <person name="Nakayama K."/>
            <person name="Satake H."/>
        </authorList>
    </citation>
    <scope>NUCLEOTIDE SEQUENCE</scope>
</reference>
<protein>
    <submittedName>
        <fullName evidence="1">Uncharacterized protein</fullName>
    </submittedName>
</protein>